<name>A0A381QGZ4_9ZZZZ</name>
<dbReference type="AlphaFoldDB" id="A0A381QGZ4"/>
<evidence type="ECO:0008006" key="2">
    <source>
        <dbReference type="Google" id="ProtNLM"/>
    </source>
</evidence>
<accession>A0A381QGZ4</accession>
<dbReference type="EMBL" id="UINC01001325">
    <property type="protein sequence ID" value="SUZ77659.1"/>
    <property type="molecule type" value="Genomic_DNA"/>
</dbReference>
<evidence type="ECO:0000313" key="1">
    <source>
        <dbReference type="EMBL" id="SUZ77659.1"/>
    </source>
</evidence>
<proteinExistence type="predicted"/>
<organism evidence="1">
    <name type="scientific">marine metagenome</name>
    <dbReference type="NCBI Taxonomy" id="408172"/>
    <lineage>
        <taxon>unclassified sequences</taxon>
        <taxon>metagenomes</taxon>
        <taxon>ecological metagenomes</taxon>
    </lineage>
</organism>
<gene>
    <name evidence="1" type="ORF">METZ01_LOCUS30513</name>
</gene>
<reference evidence="1" key="1">
    <citation type="submission" date="2018-05" db="EMBL/GenBank/DDBJ databases">
        <authorList>
            <person name="Lanie J.A."/>
            <person name="Ng W.-L."/>
            <person name="Kazmierczak K.M."/>
            <person name="Andrzejewski T.M."/>
            <person name="Davidsen T.M."/>
            <person name="Wayne K.J."/>
            <person name="Tettelin H."/>
            <person name="Glass J.I."/>
            <person name="Rusch D."/>
            <person name="Podicherti R."/>
            <person name="Tsui H.-C.T."/>
            <person name="Winkler M.E."/>
        </authorList>
    </citation>
    <scope>NUCLEOTIDE SEQUENCE</scope>
</reference>
<sequence length="277" mass="30513">MPSSTANGSTQLAVDALLLKRLLSGGRTEQAIVLSESLLDRARSIEERDHEMEAWLRMERALLGAIESEHIGTELRWCVDRLAAASFGSPLHGLALLNLGAWHRNRGESMMALVTLSDISSTNGHPNDVIGLSRLESGRILCEMDDFEPAMRHLWIAMKRLTESKMTGEALVSGMEWLDMALDVIDSSSPRMSDRIVNARPREAPGKTSIASHPDDIREVVGEILPVIIEDLSGETRDDLGLVLDASDLIGEPSWRVTLESRKGEIQDSRLIEALQS</sequence>
<protein>
    <recommendedName>
        <fullName evidence="2">MalT-like TPR region domain-containing protein</fullName>
    </recommendedName>
</protein>